<evidence type="ECO:0000259" key="1">
    <source>
        <dbReference type="Pfam" id="PF01636"/>
    </source>
</evidence>
<comment type="caution">
    <text evidence="2">The sequence shown here is derived from an EMBL/GenBank/DDBJ whole genome shotgun (WGS) entry which is preliminary data.</text>
</comment>
<proteinExistence type="predicted"/>
<dbReference type="Gene3D" id="3.30.200.20">
    <property type="entry name" value="Phosphorylase Kinase, domain 1"/>
    <property type="match status" value="1"/>
</dbReference>
<dbReference type="Proteomes" id="UP000248975">
    <property type="component" value="Unassembled WGS sequence"/>
</dbReference>
<accession>A0A2W5SEI2</accession>
<dbReference type="InterPro" id="IPR002575">
    <property type="entry name" value="Aminoglycoside_PTrfase"/>
</dbReference>
<feature type="domain" description="Aminoglycoside phosphotransferase" evidence="1">
    <location>
        <begin position="23"/>
        <end position="245"/>
    </location>
</feature>
<dbReference type="Pfam" id="PF01636">
    <property type="entry name" value="APH"/>
    <property type="match status" value="1"/>
</dbReference>
<dbReference type="EMBL" id="QFQS01000002">
    <property type="protein sequence ID" value="PZQ97705.1"/>
    <property type="molecule type" value="Genomic_DNA"/>
</dbReference>
<reference evidence="2 3" key="1">
    <citation type="submission" date="2017-08" db="EMBL/GenBank/DDBJ databases">
        <title>Infants hospitalized years apart are colonized by the same room-sourced microbial strains.</title>
        <authorList>
            <person name="Brooks B."/>
            <person name="Olm M.R."/>
            <person name="Firek B.A."/>
            <person name="Baker R."/>
            <person name="Thomas B.C."/>
            <person name="Morowitz M.J."/>
            <person name="Banfield J.F."/>
        </authorList>
    </citation>
    <scope>NUCLEOTIDE SEQUENCE [LARGE SCALE GENOMIC DNA]</scope>
    <source>
        <strain evidence="2">S2_003_000_R2_11</strain>
    </source>
</reference>
<evidence type="ECO:0000313" key="3">
    <source>
        <dbReference type="Proteomes" id="UP000248975"/>
    </source>
</evidence>
<keyword evidence="2" id="KW-0808">Transferase</keyword>
<dbReference type="GO" id="GO:0016740">
    <property type="term" value="F:transferase activity"/>
    <property type="evidence" value="ECO:0007669"/>
    <property type="project" value="UniProtKB-KW"/>
</dbReference>
<dbReference type="Gene3D" id="3.90.1200.10">
    <property type="match status" value="1"/>
</dbReference>
<gene>
    <name evidence="2" type="ORF">DI533_11060</name>
</gene>
<dbReference type="SUPFAM" id="SSF56112">
    <property type="entry name" value="Protein kinase-like (PK-like)"/>
    <property type="match status" value="1"/>
</dbReference>
<dbReference type="InterPro" id="IPR011009">
    <property type="entry name" value="Kinase-like_dom_sf"/>
</dbReference>
<evidence type="ECO:0000313" key="2">
    <source>
        <dbReference type="EMBL" id="PZQ97705.1"/>
    </source>
</evidence>
<organism evidence="2 3">
    <name type="scientific">Cereibacter sphaeroides</name>
    <name type="common">Rhodobacter sphaeroides</name>
    <dbReference type="NCBI Taxonomy" id="1063"/>
    <lineage>
        <taxon>Bacteria</taxon>
        <taxon>Pseudomonadati</taxon>
        <taxon>Pseudomonadota</taxon>
        <taxon>Alphaproteobacteria</taxon>
        <taxon>Rhodobacterales</taxon>
        <taxon>Paracoccaceae</taxon>
        <taxon>Cereibacter</taxon>
    </lineage>
</organism>
<protein>
    <submittedName>
        <fullName evidence="2">Aminoglycoside phosphotransferase</fullName>
    </submittedName>
</protein>
<dbReference type="AlphaFoldDB" id="A0A2W5SEI2"/>
<name>A0A2W5SEI2_CERSP</name>
<sequence>MTDRTIKATEFLGLAGWGHSQRTPLAGDASARRYERLRLHNRTAILMDAPPGQGDDVREFLNIDDHLLGLGLSAPRIFACDEQQGFLLLEDLGDDLFSRLTVNDPRLEMQLYEAAVDVLLRLQAAAPPQGLTDFAAGDWAEAATLAPDWYGFALSGEQADSRAFQTALKDALTAHADGPRVLILRDYHAENLLWLPERAGLARVGLLDFQLGQMGQPAYDLVSLCQDARRDVSHAVEEAMVRRFATGMNGTVDDFRTAYAVLGAQRALRILGIFTRLCLVAGKPGYVELIPRVWSQLLRNLAHPALHRLAEVCEAMLPEPTSERLERIRTQCGQHAP</sequence>